<feature type="chain" id="PRO_5022935027" evidence="1">
    <location>
        <begin position="19"/>
        <end position="391"/>
    </location>
</feature>
<feature type="domain" description="Type IX secretion system protein PorV" evidence="2">
    <location>
        <begin position="32"/>
        <end position="270"/>
    </location>
</feature>
<reference evidence="3 4" key="1">
    <citation type="submission" date="2019-08" db="EMBL/GenBank/DDBJ databases">
        <title>Genome of Luteibaculum oceani JCM 18817.</title>
        <authorList>
            <person name="Bowman J.P."/>
        </authorList>
    </citation>
    <scope>NUCLEOTIDE SEQUENCE [LARGE SCALE GENOMIC DNA]</scope>
    <source>
        <strain evidence="3 4">JCM 18817</strain>
    </source>
</reference>
<comment type="caution">
    <text evidence="3">The sequence shown here is derived from an EMBL/GenBank/DDBJ whole genome shotgun (WGS) entry which is preliminary data.</text>
</comment>
<keyword evidence="1" id="KW-0732">Signal</keyword>
<gene>
    <name evidence="3" type="primary">porV</name>
    <name evidence="3" type="ORF">FRX97_08340</name>
</gene>
<dbReference type="RefSeq" id="WP_147014750.1">
    <property type="nucleotide sequence ID" value="NZ_VORB01000007.1"/>
</dbReference>
<name>A0A5C6V3V3_9FLAO</name>
<feature type="signal peptide" evidence="1">
    <location>
        <begin position="1"/>
        <end position="18"/>
    </location>
</feature>
<dbReference type="Gene3D" id="2.40.160.60">
    <property type="entry name" value="Outer membrane protein transport protein (OMPP1/FadL/TodX)"/>
    <property type="match status" value="1"/>
</dbReference>
<keyword evidence="4" id="KW-1185">Reference proteome</keyword>
<dbReference type="SUPFAM" id="SSF56935">
    <property type="entry name" value="Porins"/>
    <property type="match status" value="1"/>
</dbReference>
<dbReference type="InterPro" id="IPR047799">
    <property type="entry name" value="T9SS_OM_PorV"/>
</dbReference>
<protein>
    <submittedName>
        <fullName evidence="3">Type IX secretion system outer membrane channel protein PorV</fullName>
    </submittedName>
</protein>
<sequence>MRILSTAILFLLVLTSYGQNSQKQEEFRDAFNAITTAVPVLNIAPDSRSSAMGDVGVSTTPDVNSIHWNPAKLAFLNDDFGISLSYVPWLRTFVPDMNIAYLSAFKKIDKTSTLGASLRYFSMGNIVFTDQSANRTGEFTPNEFAFDVAYALKMSEYFSTGVSLRFIYSNLTGGNQSSGSDTKPGTAFAFDASLYYTSDEFQISDIDAKFRGGLNFSNIGNKITYNTGGARDKNFLPMNMRLGGGITLELDQYNDLTFNIETNKLLVPTPGGTLDTSSADVSVATAVFGSFSDAPGGTREELQEFNLGFGVEYNYDDKLAFRTGFFHEPQNKGNRQYITMGAGLAYSMLQFDLSYLIPTQQNSPFANSLRITISALIDKKSSEDETPPTLN</sequence>
<evidence type="ECO:0000313" key="3">
    <source>
        <dbReference type="EMBL" id="TXC78328.1"/>
    </source>
</evidence>
<dbReference type="OrthoDB" id="9758448at2"/>
<dbReference type="NCBIfam" id="NF033709">
    <property type="entry name" value="PorV_fam"/>
    <property type="match status" value="1"/>
</dbReference>
<dbReference type="Pfam" id="PF19572">
    <property type="entry name" value="PorV"/>
    <property type="match status" value="1"/>
</dbReference>
<dbReference type="NCBIfam" id="NF033710">
    <property type="entry name" value="T9SS_OM_PorV"/>
    <property type="match status" value="1"/>
</dbReference>
<dbReference type="InterPro" id="IPR045741">
    <property type="entry name" value="PorV"/>
</dbReference>
<organism evidence="3 4">
    <name type="scientific">Luteibaculum oceani</name>
    <dbReference type="NCBI Taxonomy" id="1294296"/>
    <lineage>
        <taxon>Bacteria</taxon>
        <taxon>Pseudomonadati</taxon>
        <taxon>Bacteroidota</taxon>
        <taxon>Flavobacteriia</taxon>
        <taxon>Flavobacteriales</taxon>
        <taxon>Luteibaculaceae</taxon>
        <taxon>Luteibaculum</taxon>
    </lineage>
</organism>
<proteinExistence type="predicted"/>
<evidence type="ECO:0000313" key="4">
    <source>
        <dbReference type="Proteomes" id="UP000321168"/>
    </source>
</evidence>
<evidence type="ECO:0000259" key="2">
    <source>
        <dbReference type="Pfam" id="PF19572"/>
    </source>
</evidence>
<dbReference type="Proteomes" id="UP000321168">
    <property type="component" value="Unassembled WGS sequence"/>
</dbReference>
<dbReference type="AlphaFoldDB" id="A0A5C6V3V3"/>
<evidence type="ECO:0000256" key="1">
    <source>
        <dbReference type="SAM" id="SignalP"/>
    </source>
</evidence>
<dbReference type="EMBL" id="VORB01000007">
    <property type="protein sequence ID" value="TXC78328.1"/>
    <property type="molecule type" value="Genomic_DNA"/>
</dbReference>
<accession>A0A5C6V3V3</accession>